<name>A0A6N0II04_ECOLX</name>
<dbReference type="AlphaFoldDB" id="A0A6N0II04"/>
<dbReference type="EMBL" id="CP054563">
    <property type="protein sequence ID" value="QKQ34334.1"/>
    <property type="molecule type" value="Genomic_DNA"/>
</dbReference>
<protein>
    <submittedName>
        <fullName evidence="1">Uncharacterized protein</fullName>
    </submittedName>
</protein>
<evidence type="ECO:0000313" key="1">
    <source>
        <dbReference type="EMBL" id="QKQ34334.1"/>
    </source>
</evidence>
<gene>
    <name evidence="1" type="ORF">HPE44_07135</name>
</gene>
<accession>A0A6N0II04</accession>
<organism evidence="1">
    <name type="scientific">Escherichia coli</name>
    <dbReference type="NCBI Taxonomy" id="562"/>
    <lineage>
        <taxon>Bacteria</taxon>
        <taxon>Pseudomonadati</taxon>
        <taxon>Pseudomonadota</taxon>
        <taxon>Gammaproteobacteria</taxon>
        <taxon>Enterobacterales</taxon>
        <taxon>Enterobacteriaceae</taxon>
        <taxon>Escherichia</taxon>
    </lineage>
</organism>
<reference evidence="1" key="1">
    <citation type="submission" date="2020-05" db="EMBL/GenBank/DDBJ databases">
        <title>Title: F plasmids are the major carriers of antibiotic resistance genes in human-associated commensal E. coli.</title>
        <authorList>
            <person name="Stephens C."/>
            <person name="Arismendi T."/>
            <person name="Wright M."/>
            <person name="Hartman A."/>
            <person name="Gonzalez A."/>
            <person name="Gill M."/>
            <person name="Pandori M."/>
            <person name="Hess D."/>
        </authorList>
    </citation>
    <scope>NUCLEOTIDE SEQUENCE</scope>
    <source>
        <strain evidence="1">SCU-478</strain>
    </source>
</reference>
<sequence>MKTLKQHCNAIINDCAVSDYILLLCKMLVIGLGDAGRKGFIEPNDGVFINRYFKGGHSTYFEDKDFIEVNWLPLIFLTIKISRHEMKEKIIFFPMSPMLCKI</sequence>
<proteinExistence type="predicted"/>